<feature type="compositionally biased region" description="Low complexity" evidence="1">
    <location>
        <begin position="458"/>
        <end position="468"/>
    </location>
</feature>
<feature type="region of interest" description="Disordered" evidence="1">
    <location>
        <begin position="427"/>
        <end position="468"/>
    </location>
</feature>
<feature type="compositionally biased region" description="Low complexity" evidence="1">
    <location>
        <begin position="181"/>
        <end position="199"/>
    </location>
</feature>
<feature type="region of interest" description="Disordered" evidence="1">
    <location>
        <begin position="125"/>
        <end position="152"/>
    </location>
</feature>
<feature type="compositionally biased region" description="Low complexity" evidence="1">
    <location>
        <begin position="211"/>
        <end position="225"/>
    </location>
</feature>
<sequence length="598" mass="63207">MEHDYKWSGSRMQLSSLADEGPDVIIPTNPATSLPLVPLLLNHPPPQPHRIRTSHNPHSLHVALHRKSGARTHTSPCGGASRKERGGVLGGGRMMGTGGIMGSGRGGVAVVVGIRTRTVRMGRHSLGLGLGDGKEELKGDRDGDGGRYGGDERRIDHRYARLLHRTGCSSTRSGATSTSVAASAAAASSPSTATSTPRVSSDKTAINTKKAATSALASNARARASSPPPPLPCFPPTSAPAPAADKTQSSHRDTIQPQAHTHMLQSLEREIRDLGERVDMFAREWEERGSVVGDCGGGCGVRGSGSAPGSRVLDLWQTRTRKGTGGPEDDGREGYGDPHSRPHVGIGRSDNSDVSFGSAVLREEVEGMHRRGGSVVQDLVQDQDQGQKRETSERDVKVGVGDVKVKLDAAEEWEGLACLSGKCSQFEEEEEEGREEEEELERLISPLGTPPPGEVQENALNNANTSSLSSSSSSDIAIAIAISTSVSGDAGSVSLPPSAPPPALFPVPALVPVHVPDVPNLMNDNDNENGDRDGEMSMELATPLMPTSVVSMSVHDSWSRFCGPRFLRLIFDWAAIEKLGPVACRDVASLEDPAATAR</sequence>
<feature type="region of interest" description="Disordered" evidence="1">
    <location>
        <begin position="181"/>
        <end position="261"/>
    </location>
</feature>
<dbReference type="EMBL" id="NHYD01003143">
    <property type="protein sequence ID" value="PPQ82415.1"/>
    <property type="molecule type" value="Genomic_DNA"/>
</dbReference>
<dbReference type="InParanoid" id="A0A409WV58"/>
<comment type="caution">
    <text evidence="2">The sequence shown here is derived from an EMBL/GenBank/DDBJ whole genome shotgun (WGS) entry which is preliminary data.</text>
</comment>
<feature type="compositionally biased region" description="Low complexity" evidence="1">
    <location>
        <begin position="373"/>
        <end position="384"/>
    </location>
</feature>
<dbReference type="AlphaFoldDB" id="A0A409WV58"/>
<evidence type="ECO:0000313" key="2">
    <source>
        <dbReference type="EMBL" id="PPQ82415.1"/>
    </source>
</evidence>
<feature type="compositionally biased region" description="Basic and acidic residues" evidence="1">
    <location>
        <begin position="385"/>
        <end position="394"/>
    </location>
</feature>
<feature type="compositionally biased region" description="Basic and acidic residues" evidence="1">
    <location>
        <begin position="132"/>
        <end position="152"/>
    </location>
</feature>
<organism evidence="2 3">
    <name type="scientific">Psilocybe cyanescens</name>
    <dbReference type="NCBI Taxonomy" id="93625"/>
    <lineage>
        <taxon>Eukaryota</taxon>
        <taxon>Fungi</taxon>
        <taxon>Dikarya</taxon>
        <taxon>Basidiomycota</taxon>
        <taxon>Agaricomycotina</taxon>
        <taxon>Agaricomycetes</taxon>
        <taxon>Agaricomycetidae</taxon>
        <taxon>Agaricales</taxon>
        <taxon>Agaricineae</taxon>
        <taxon>Strophariaceae</taxon>
        <taxon>Psilocybe</taxon>
    </lineage>
</organism>
<protein>
    <submittedName>
        <fullName evidence="2">Uncharacterized protein</fullName>
    </submittedName>
</protein>
<evidence type="ECO:0000256" key="1">
    <source>
        <dbReference type="SAM" id="MobiDB-lite"/>
    </source>
</evidence>
<feature type="region of interest" description="Disordered" evidence="1">
    <location>
        <begin position="67"/>
        <end position="89"/>
    </location>
</feature>
<feature type="compositionally biased region" description="Pro residues" evidence="1">
    <location>
        <begin position="226"/>
        <end position="239"/>
    </location>
</feature>
<dbReference type="Proteomes" id="UP000283269">
    <property type="component" value="Unassembled WGS sequence"/>
</dbReference>
<keyword evidence="3" id="KW-1185">Reference proteome</keyword>
<feature type="region of interest" description="Disordered" evidence="1">
    <location>
        <begin position="367"/>
        <end position="394"/>
    </location>
</feature>
<gene>
    <name evidence="2" type="ORF">CVT25_008365</name>
</gene>
<accession>A0A409WV58</accession>
<evidence type="ECO:0000313" key="3">
    <source>
        <dbReference type="Proteomes" id="UP000283269"/>
    </source>
</evidence>
<feature type="compositionally biased region" description="Acidic residues" evidence="1">
    <location>
        <begin position="427"/>
        <end position="440"/>
    </location>
</feature>
<feature type="region of interest" description="Disordered" evidence="1">
    <location>
        <begin position="302"/>
        <end position="354"/>
    </location>
</feature>
<name>A0A409WV58_PSICY</name>
<proteinExistence type="predicted"/>
<reference evidence="2 3" key="1">
    <citation type="journal article" date="2018" name="Evol. Lett.">
        <title>Horizontal gene cluster transfer increased hallucinogenic mushroom diversity.</title>
        <authorList>
            <person name="Reynolds H.T."/>
            <person name="Vijayakumar V."/>
            <person name="Gluck-Thaler E."/>
            <person name="Korotkin H.B."/>
            <person name="Matheny P.B."/>
            <person name="Slot J.C."/>
        </authorList>
    </citation>
    <scope>NUCLEOTIDE SEQUENCE [LARGE SCALE GENOMIC DNA]</scope>
    <source>
        <strain evidence="2 3">2631</strain>
    </source>
</reference>